<dbReference type="SUPFAM" id="SSF56300">
    <property type="entry name" value="Metallo-dependent phosphatases"/>
    <property type="match status" value="1"/>
</dbReference>
<dbReference type="GO" id="GO:0008758">
    <property type="term" value="F:UDP-2,3-diacylglucosamine hydrolase activity"/>
    <property type="evidence" value="ECO:0007669"/>
    <property type="project" value="TreeGrafter"/>
</dbReference>
<dbReference type="GO" id="GO:0016020">
    <property type="term" value="C:membrane"/>
    <property type="evidence" value="ECO:0007669"/>
    <property type="project" value="GOC"/>
</dbReference>
<evidence type="ECO:0000313" key="6">
    <source>
        <dbReference type="Proteomes" id="UP000253517"/>
    </source>
</evidence>
<proteinExistence type="predicted"/>
<organism evidence="5 6">
    <name type="scientific">Schleiferia thermophila</name>
    <dbReference type="NCBI Taxonomy" id="884107"/>
    <lineage>
        <taxon>Bacteria</taxon>
        <taxon>Pseudomonadati</taxon>
        <taxon>Bacteroidota</taxon>
        <taxon>Flavobacteriia</taxon>
        <taxon>Flavobacteriales</taxon>
        <taxon>Schleiferiaceae</taxon>
        <taxon>Schleiferia</taxon>
    </lineage>
</organism>
<dbReference type="GO" id="GO:0009245">
    <property type="term" value="P:lipid A biosynthetic process"/>
    <property type="evidence" value="ECO:0007669"/>
    <property type="project" value="TreeGrafter"/>
</dbReference>
<evidence type="ECO:0000256" key="2">
    <source>
        <dbReference type="ARBA" id="ARBA00022801"/>
    </source>
</evidence>
<dbReference type="CDD" id="cd07385">
    <property type="entry name" value="MPP_YkuE_C"/>
    <property type="match status" value="1"/>
</dbReference>
<dbReference type="PANTHER" id="PTHR31302:SF31">
    <property type="entry name" value="PHOSPHODIESTERASE YAEI"/>
    <property type="match status" value="1"/>
</dbReference>
<name>A0A369AAZ2_9FLAO</name>
<dbReference type="GO" id="GO:0046872">
    <property type="term" value="F:metal ion binding"/>
    <property type="evidence" value="ECO:0007669"/>
    <property type="project" value="UniProtKB-KW"/>
</dbReference>
<protein>
    <recommendedName>
        <fullName evidence="4">Calcineurin-like phosphoesterase domain-containing protein</fullName>
    </recommendedName>
</protein>
<feature type="transmembrane region" description="Helical" evidence="3">
    <location>
        <begin position="104"/>
        <end position="126"/>
    </location>
</feature>
<evidence type="ECO:0000256" key="1">
    <source>
        <dbReference type="ARBA" id="ARBA00022723"/>
    </source>
</evidence>
<feature type="domain" description="Calcineurin-like phosphoesterase" evidence="4">
    <location>
        <begin position="198"/>
        <end position="379"/>
    </location>
</feature>
<keyword evidence="6" id="KW-1185">Reference proteome</keyword>
<feature type="transmembrane region" description="Helical" evidence="3">
    <location>
        <begin position="152"/>
        <end position="173"/>
    </location>
</feature>
<dbReference type="InterPro" id="IPR004843">
    <property type="entry name" value="Calcineurin-like_PHP"/>
</dbReference>
<reference evidence="5 6" key="1">
    <citation type="submission" date="2018-07" db="EMBL/GenBank/DDBJ databases">
        <title>Genomic Encyclopedia of Type Strains, Phase IV (KMG-IV): sequencing the most valuable type-strain genomes for metagenomic binning, comparative biology and taxonomic classification.</title>
        <authorList>
            <person name="Goeker M."/>
        </authorList>
    </citation>
    <scope>NUCLEOTIDE SEQUENCE [LARGE SCALE GENOMIC DNA]</scope>
    <source>
        <strain evidence="5 6">DSM 21410</strain>
    </source>
</reference>
<keyword evidence="3" id="KW-0812">Transmembrane</keyword>
<evidence type="ECO:0000259" key="4">
    <source>
        <dbReference type="Pfam" id="PF00149"/>
    </source>
</evidence>
<comment type="caution">
    <text evidence="5">The sequence shown here is derived from an EMBL/GenBank/DDBJ whole genome shotgun (WGS) entry which is preliminary data.</text>
</comment>
<evidence type="ECO:0000256" key="3">
    <source>
        <dbReference type="SAM" id="Phobius"/>
    </source>
</evidence>
<dbReference type="InterPro" id="IPR051158">
    <property type="entry name" value="Metallophosphoesterase_sf"/>
</dbReference>
<dbReference type="Gene3D" id="3.60.21.10">
    <property type="match status" value="1"/>
</dbReference>
<keyword evidence="3" id="KW-0472">Membrane</keyword>
<gene>
    <name evidence="5" type="ORF">DES35_101855</name>
</gene>
<dbReference type="PANTHER" id="PTHR31302">
    <property type="entry name" value="TRANSMEMBRANE PROTEIN WITH METALLOPHOSPHOESTERASE DOMAIN-RELATED"/>
    <property type="match status" value="1"/>
</dbReference>
<dbReference type="RefSeq" id="WP_125039339.1">
    <property type="nucleotide sequence ID" value="NZ_BHZF01000001.1"/>
</dbReference>
<dbReference type="AlphaFoldDB" id="A0A369AAZ2"/>
<dbReference type="InterPro" id="IPR029052">
    <property type="entry name" value="Metallo-depent_PP-like"/>
</dbReference>
<evidence type="ECO:0000313" key="5">
    <source>
        <dbReference type="EMBL" id="RCX05568.1"/>
    </source>
</evidence>
<dbReference type="Pfam" id="PF00149">
    <property type="entry name" value="Metallophos"/>
    <property type="match status" value="1"/>
</dbReference>
<accession>A0A369AAZ2</accession>
<sequence>MKTIFSVFRFFDIQRYVQKVAPGAHGFLKLTDCKEMTSTYLIRFLVSLIFLVAIDYYAWQAFKTGFQSTWPRTLYWVTTGGFYLAVFSLVLYVGQQPGRYYPAFWIFGAMILLYVPKMLIAAVLMIEDVGRLLSWMSNAVLNSQFDTTRRVFVSRMAVALAALPFFSVFHGMVKGKYLFKLHKVRLAFPDLPRAFEGFRIVQISDLHIGSFRSQEPLEEAVDLINAQKPDLVLCTGDWVNNIADETAPFTEVLSGIQARYGKYSVLGNHDYGDYVPWNSVTEKAENLKKLIAYQEEAGFSNLRNKGVRIQRDSDTIYLAGVENFGAPPFPQHGRISEALKEANNTDFIVLMSHDPTHFDLEIKHFDKKIHLTLSGHTHGMQFGIEIPGWVKWSPVKWKYSKWAGIYRENDRYLYVNRGLGFIGFPGRVGIWPEVTLIELYRSKNGQV</sequence>
<keyword evidence="3" id="KW-1133">Transmembrane helix</keyword>
<feature type="transmembrane region" description="Helical" evidence="3">
    <location>
        <begin position="74"/>
        <end position="92"/>
    </location>
</feature>
<keyword evidence="1" id="KW-0479">Metal-binding</keyword>
<dbReference type="Proteomes" id="UP000253517">
    <property type="component" value="Unassembled WGS sequence"/>
</dbReference>
<feature type="transmembrane region" description="Helical" evidence="3">
    <location>
        <begin position="40"/>
        <end position="59"/>
    </location>
</feature>
<keyword evidence="2" id="KW-0378">Hydrolase</keyword>
<dbReference type="EMBL" id="QPJS01000001">
    <property type="protein sequence ID" value="RCX05568.1"/>
    <property type="molecule type" value="Genomic_DNA"/>
</dbReference>